<dbReference type="AlphaFoldDB" id="X1J5D4"/>
<evidence type="ECO:0000313" key="1">
    <source>
        <dbReference type="EMBL" id="GAH89202.1"/>
    </source>
</evidence>
<reference evidence="1" key="1">
    <citation type="journal article" date="2014" name="Front. Microbiol.">
        <title>High frequency of phylogenetically diverse reductive dehalogenase-homologous genes in deep subseafloor sedimentary metagenomes.</title>
        <authorList>
            <person name="Kawai M."/>
            <person name="Futagami T."/>
            <person name="Toyoda A."/>
            <person name="Takaki Y."/>
            <person name="Nishi S."/>
            <person name="Hori S."/>
            <person name="Arai W."/>
            <person name="Tsubouchi T."/>
            <person name="Morono Y."/>
            <person name="Uchiyama I."/>
            <person name="Ito T."/>
            <person name="Fujiyama A."/>
            <person name="Inagaki F."/>
            <person name="Takami H."/>
        </authorList>
    </citation>
    <scope>NUCLEOTIDE SEQUENCE</scope>
    <source>
        <strain evidence="1">Expedition CK06-06</strain>
    </source>
</reference>
<organism evidence="1">
    <name type="scientific">marine sediment metagenome</name>
    <dbReference type="NCBI Taxonomy" id="412755"/>
    <lineage>
        <taxon>unclassified sequences</taxon>
        <taxon>metagenomes</taxon>
        <taxon>ecological metagenomes</taxon>
    </lineage>
</organism>
<accession>X1J5D4</accession>
<proteinExistence type="predicted"/>
<comment type="caution">
    <text evidence="1">The sequence shown here is derived from an EMBL/GenBank/DDBJ whole genome shotgun (WGS) entry which is preliminary data.</text>
</comment>
<feature type="non-terminal residue" evidence="1">
    <location>
        <position position="83"/>
    </location>
</feature>
<name>X1J5D4_9ZZZZ</name>
<dbReference type="EMBL" id="BARU01036319">
    <property type="protein sequence ID" value="GAH89202.1"/>
    <property type="molecule type" value="Genomic_DNA"/>
</dbReference>
<protein>
    <submittedName>
        <fullName evidence="1">Uncharacterized protein</fullName>
    </submittedName>
</protein>
<gene>
    <name evidence="1" type="ORF">S03H2_56731</name>
</gene>
<sequence>MPQPIPAESNPEFQALLSKLFTSEPAPRLMRDDIQTLLSQLHTAQANIDREFHDFCERHFEGRRPTVLIVPPTMDCPKSTELC</sequence>